<sequence length="89" mass="9781">MSDSEETLLEFPCRFPIKAMGRASEDFQTLVVDIVERHAPGVEATAISTRPSNGGKWLAVTVTIEAHSKAQLDAIYAELTAHERVVWAL</sequence>
<evidence type="ECO:0000313" key="3">
    <source>
        <dbReference type="EMBL" id="KXX64585.1"/>
    </source>
</evidence>
<evidence type="ECO:0000313" key="4">
    <source>
        <dbReference type="Proteomes" id="UP000075766"/>
    </source>
</evidence>
<reference evidence="3 4" key="1">
    <citation type="submission" date="2016-02" db="EMBL/GenBank/DDBJ databases">
        <title>Genome sequence of Marichromatium gracile YL-28, a purple sulfur bacterium.</title>
        <authorList>
            <person name="Zhao C."/>
            <person name="Hong X."/>
            <person name="Chen S."/>
            <person name="Yang S."/>
        </authorList>
    </citation>
    <scope>NUCLEOTIDE SEQUENCE [LARGE SCALE GENOMIC DNA]</scope>
    <source>
        <strain evidence="3 4">YL28</strain>
    </source>
</reference>
<gene>
    <name evidence="3" type="ORF">AY586_13245</name>
</gene>
<protein>
    <recommendedName>
        <fullName evidence="2">UPF0250 protein AY586_13245</fullName>
    </recommendedName>
</protein>
<proteinExistence type="inferred from homology"/>
<keyword evidence="4" id="KW-1185">Reference proteome</keyword>
<organism evidence="3 4">
    <name type="scientific">Marichromatium gracile</name>
    <name type="common">Chromatium gracile</name>
    <dbReference type="NCBI Taxonomy" id="1048"/>
    <lineage>
        <taxon>Bacteria</taxon>
        <taxon>Pseudomonadati</taxon>
        <taxon>Pseudomonadota</taxon>
        <taxon>Gammaproteobacteria</taxon>
        <taxon>Chromatiales</taxon>
        <taxon>Chromatiaceae</taxon>
        <taxon>Marichromatium</taxon>
    </lineage>
</organism>
<dbReference type="Proteomes" id="UP000075766">
    <property type="component" value="Unassembled WGS sequence"/>
</dbReference>
<name>A0ABR5VGU8_MARGR</name>
<dbReference type="PANTHER" id="PTHR38036:SF1">
    <property type="entry name" value="UPF0250 PROTEIN YBED"/>
    <property type="match status" value="1"/>
</dbReference>
<comment type="similarity">
    <text evidence="1 2">Belongs to the UPF0250 family.</text>
</comment>
<dbReference type="Gene3D" id="3.30.70.260">
    <property type="match status" value="1"/>
</dbReference>
<dbReference type="Pfam" id="PF04359">
    <property type="entry name" value="DUF493"/>
    <property type="match status" value="1"/>
</dbReference>
<accession>A0ABR5VGU8</accession>
<evidence type="ECO:0000256" key="2">
    <source>
        <dbReference type="HAMAP-Rule" id="MF_00659"/>
    </source>
</evidence>
<dbReference type="PANTHER" id="PTHR38036">
    <property type="entry name" value="UPF0250 PROTEIN YBED"/>
    <property type="match status" value="1"/>
</dbReference>
<dbReference type="RefSeq" id="WP_062275127.1">
    <property type="nucleotide sequence ID" value="NZ_LSYU01000052.1"/>
</dbReference>
<dbReference type="HAMAP" id="MF_00659">
    <property type="entry name" value="UPF0250"/>
    <property type="match status" value="1"/>
</dbReference>
<dbReference type="EMBL" id="LSYU01000052">
    <property type="protein sequence ID" value="KXX64585.1"/>
    <property type="molecule type" value="Genomic_DNA"/>
</dbReference>
<dbReference type="InterPro" id="IPR027471">
    <property type="entry name" value="YbeD-like_sf"/>
</dbReference>
<dbReference type="SUPFAM" id="SSF117991">
    <property type="entry name" value="YbeD/HP0495-like"/>
    <property type="match status" value="1"/>
</dbReference>
<dbReference type="InterPro" id="IPR007454">
    <property type="entry name" value="UPF0250_YbeD-like"/>
</dbReference>
<evidence type="ECO:0000256" key="1">
    <source>
        <dbReference type="ARBA" id="ARBA00008460"/>
    </source>
</evidence>
<comment type="caution">
    <text evidence="3">The sequence shown here is derived from an EMBL/GenBank/DDBJ whole genome shotgun (WGS) entry which is preliminary data.</text>
</comment>